<dbReference type="InterPro" id="IPR011333">
    <property type="entry name" value="SKP1/BTB/POZ_sf"/>
</dbReference>
<dbReference type="OrthoDB" id="5135333at2759"/>
<protein>
    <submittedName>
        <fullName evidence="2">HET-domain-containing protein</fullName>
    </submittedName>
</protein>
<reference evidence="2" key="1">
    <citation type="journal article" date="2020" name="Stud. Mycol.">
        <title>101 Dothideomycetes genomes: a test case for predicting lifestyles and emergence of pathogens.</title>
        <authorList>
            <person name="Haridas S."/>
            <person name="Albert R."/>
            <person name="Binder M."/>
            <person name="Bloem J."/>
            <person name="Labutti K."/>
            <person name="Salamov A."/>
            <person name="Andreopoulos B."/>
            <person name="Baker S."/>
            <person name="Barry K."/>
            <person name="Bills G."/>
            <person name="Bluhm B."/>
            <person name="Cannon C."/>
            <person name="Castanera R."/>
            <person name="Culley D."/>
            <person name="Daum C."/>
            <person name="Ezra D."/>
            <person name="Gonzalez J."/>
            <person name="Henrissat B."/>
            <person name="Kuo A."/>
            <person name="Liang C."/>
            <person name="Lipzen A."/>
            <person name="Lutzoni F."/>
            <person name="Magnuson J."/>
            <person name="Mondo S."/>
            <person name="Nolan M."/>
            <person name="Ohm R."/>
            <person name="Pangilinan J."/>
            <person name="Park H.-J."/>
            <person name="Ramirez L."/>
            <person name="Alfaro M."/>
            <person name="Sun H."/>
            <person name="Tritt A."/>
            <person name="Yoshinaga Y."/>
            <person name="Zwiers L.-H."/>
            <person name="Turgeon B."/>
            <person name="Goodwin S."/>
            <person name="Spatafora J."/>
            <person name="Crous P."/>
            <person name="Grigoriev I."/>
        </authorList>
    </citation>
    <scope>NUCLEOTIDE SEQUENCE</scope>
    <source>
        <strain evidence="2">CBS 207.26</strain>
    </source>
</reference>
<dbReference type="AlphaFoldDB" id="A0A6A6DV66"/>
<evidence type="ECO:0000259" key="1">
    <source>
        <dbReference type="Pfam" id="PF06985"/>
    </source>
</evidence>
<gene>
    <name evidence="2" type="ORF">K469DRAFT_785515</name>
</gene>
<feature type="domain" description="Heterokaryon incompatibility" evidence="1">
    <location>
        <begin position="212"/>
        <end position="359"/>
    </location>
</feature>
<dbReference type="InterPro" id="IPR010730">
    <property type="entry name" value="HET"/>
</dbReference>
<dbReference type="Pfam" id="PF06985">
    <property type="entry name" value="HET"/>
    <property type="match status" value="1"/>
</dbReference>
<accession>A0A6A6DV66</accession>
<organism evidence="2 3">
    <name type="scientific">Zopfia rhizophila CBS 207.26</name>
    <dbReference type="NCBI Taxonomy" id="1314779"/>
    <lineage>
        <taxon>Eukaryota</taxon>
        <taxon>Fungi</taxon>
        <taxon>Dikarya</taxon>
        <taxon>Ascomycota</taxon>
        <taxon>Pezizomycotina</taxon>
        <taxon>Dothideomycetes</taxon>
        <taxon>Dothideomycetes incertae sedis</taxon>
        <taxon>Zopfiaceae</taxon>
        <taxon>Zopfia</taxon>
    </lineage>
</organism>
<proteinExistence type="predicted"/>
<dbReference type="PANTHER" id="PTHR33112:SF12">
    <property type="entry name" value="HETEROKARYON INCOMPATIBILITY DOMAIN-CONTAINING PROTEIN"/>
    <property type="match status" value="1"/>
</dbReference>
<dbReference type="PANTHER" id="PTHR33112">
    <property type="entry name" value="DOMAIN PROTEIN, PUTATIVE-RELATED"/>
    <property type="match status" value="1"/>
</dbReference>
<dbReference type="Proteomes" id="UP000800200">
    <property type="component" value="Unassembled WGS sequence"/>
</dbReference>
<dbReference type="CDD" id="cd18186">
    <property type="entry name" value="BTB_POZ_ZBTB_KLHL-like"/>
    <property type="match status" value="1"/>
</dbReference>
<dbReference type="EMBL" id="ML994642">
    <property type="protein sequence ID" value="KAF2183474.1"/>
    <property type="molecule type" value="Genomic_DNA"/>
</dbReference>
<name>A0A6A6DV66_9PEZI</name>
<evidence type="ECO:0000313" key="3">
    <source>
        <dbReference type="Proteomes" id="UP000800200"/>
    </source>
</evidence>
<sequence length="837" mass="95200">MVQLLLCSECEIWRKEGHFERFGQQPTPYHPDTPTNNAWGSRELSHIRSNQHCQFCSFILRNLARDPRLTSVKDACVQVRQERFVACIEGDSASQVDRLVLRIYIDDSCDDSGEDKEDGVDFSLGWRGYMPQEPFEVLAPSMQLIRAGAKGFGRPVKRQIEFDLVQSWIDRCTCEHGEICLPEKHEFYPAMNFKVIDIKERRIVSAPHDAVYVALSYVWGSGVPLLTLTKSTKERLMQPGALADDCKEVPSTILDSILLCDALGIAFLWVDALCIQQDDQSDLIQVHNMDRIYGKALFTIGAISGLDSWGGLPGVRDNTREKPQELLEVDGLILASCQIPPHNLMKHVKWEQRGWTLQEKILSKRMLMFGEDQIFWLCNVANWWEGCCLEAKHGQVHLLELTNYMAMTLRKTHLEGLKNPREACLEYMRLACEYNGRALTNSYDALRAFLGVINRLRTPMDTEFHSALPLRFFDIALLSCSAVYRPSARRSNFPSWCWTGWKNSVPGEPMRYAVYDDTLDDTRSCVYFFSVTNAGCWVLPVLNDTKDSIPRLNGNKSEPSLAAVRTRCEMAWQKTFVLSSPSWSLNVPFSLGDLLVFETSSIRVRLRQLNAISSRGSCDYIIEAVLQSSNGEQTYIALSSHGDHYLEFEAAWADIADRKLELITIAYCLREEFGGGRDEPSLHVMLIETDGWHVSRKFYSRFSRIGLYMVLSSGDSLDIACLVIPQPIMDNTGTLQQLTSSFTWYYFLGSKVLTPLGTDLTHSRPDSGSYSGFKIICGEKVYNVHKIIICSRSEYFERAVGFRKEVEKGQITLQEDDRDVIDLISNTFTKPIMTPQR</sequence>
<evidence type="ECO:0000313" key="2">
    <source>
        <dbReference type="EMBL" id="KAF2183474.1"/>
    </source>
</evidence>
<dbReference type="Gene3D" id="3.30.710.10">
    <property type="entry name" value="Potassium Channel Kv1.1, Chain A"/>
    <property type="match status" value="1"/>
</dbReference>
<keyword evidence="3" id="KW-1185">Reference proteome</keyword>